<protein>
    <submittedName>
        <fullName evidence="2">Alveolar soft part sarcoma chromosome region, candidate 1</fullName>
    </submittedName>
</protein>
<organism evidence="2 3">
    <name type="scientific">Nesidiocoris tenuis</name>
    <dbReference type="NCBI Taxonomy" id="355587"/>
    <lineage>
        <taxon>Eukaryota</taxon>
        <taxon>Metazoa</taxon>
        <taxon>Ecdysozoa</taxon>
        <taxon>Arthropoda</taxon>
        <taxon>Hexapoda</taxon>
        <taxon>Insecta</taxon>
        <taxon>Pterygota</taxon>
        <taxon>Neoptera</taxon>
        <taxon>Paraneoptera</taxon>
        <taxon>Hemiptera</taxon>
        <taxon>Heteroptera</taxon>
        <taxon>Panheteroptera</taxon>
        <taxon>Cimicomorpha</taxon>
        <taxon>Miridae</taxon>
        <taxon>Dicyphina</taxon>
        <taxon>Nesidiocoris</taxon>
    </lineage>
</organism>
<keyword evidence="3" id="KW-1185">Reference proteome</keyword>
<reference evidence="2 3" key="1">
    <citation type="submission" date="2023-09" db="EMBL/GenBank/DDBJ databases">
        <title>Nesidiocoris tenuis whole genome shotgun sequence.</title>
        <authorList>
            <person name="Shibata T."/>
            <person name="Shimoda M."/>
            <person name="Kobayashi T."/>
            <person name="Uehara T."/>
        </authorList>
    </citation>
    <scope>NUCLEOTIDE SEQUENCE [LARGE SCALE GENOMIC DNA]</scope>
    <source>
        <strain evidence="2 3">Japan</strain>
    </source>
</reference>
<dbReference type="EMBL" id="AP028920">
    <property type="protein sequence ID" value="BET00800.1"/>
    <property type="molecule type" value="Genomic_DNA"/>
</dbReference>
<evidence type="ECO:0000256" key="1">
    <source>
        <dbReference type="SAM" id="Phobius"/>
    </source>
</evidence>
<accession>A0ABN7BAZ8</accession>
<gene>
    <name evidence="2" type="ORF">NTJ_13616</name>
</gene>
<feature type="transmembrane region" description="Helical" evidence="1">
    <location>
        <begin position="64"/>
        <end position="83"/>
    </location>
</feature>
<keyword evidence="1" id="KW-0472">Membrane</keyword>
<dbReference type="Proteomes" id="UP001307889">
    <property type="component" value="Chromosome 12"/>
</dbReference>
<evidence type="ECO:0000313" key="2">
    <source>
        <dbReference type="EMBL" id="BET00800.1"/>
    </source>
</evidence>
<proteinExistence type="predicted"/>
<keyword evidence="1" id="KW-1133">Transmembrane helix</keyword>
<sequence>MVIEHSTTLIGDYLNHFTSLFSTFELENAYGLVGVVLNVTAADCVRYFDVTRYKLNFDDQQLKLLTFLSSLFAFNLFVIGLMWKFNGSRVFKKFKKPATRKVIEELKRSVDQLKLPKVHSPRI</sequence>
<keyword evidence="1" id="KW-0812">Transmembrane</keyword>
<name>A0ABN7BAZ8_9HEMI</name>
<evidence type="ECO:0000313" key="3">
    <source>
        <dbReference type="Proteomes" id="UP001307889"/>
    </source>
</evidence>